<dbReference type="OMA" id="THNGFMT"/>
<evidence type="ECO:0000256" key="1">
    <source>
        <dbReference type="ARBA" id="ARBA00007343"/>
    </source>
</evidence>
<keyword evidence="4" id="KW-0677">Repeat</keyword>
<feature type="transmembrane region" description="Helical" evidence="8">
    <location>
        <begin position="382"/>
        <end position="407"/>
    </location>
</feature>
<dbReference type="EnsemblMetazoa" id="XM_014404964.2">
    <property type="protein sequence ID" value="XP_014260450.1"/>
    <property type="gene ID" value="LOC106673046"/>
</dbReference>
<keyword evidence="3 9" id="KW-0732">Signal</keyword>
<dbReference type="EnsemblMetazoa" id="XM_014404963.2">
    <property type="protein sequence ID" value="XP_014260449.1"/>
    <property type="gene ID" value="LOC106673046"/>
</dbReference>
<dbReference type="EnsemblMetazoa" id="XM_014404966.2">
    <property type="protein sequence ID" value="XP_014260452.1"/>
    <property type="gene ID" value="LOC106673046"/>
</dbReference>
<organism evidence="11 12">
    <name type="scientific">Cimex lectularius</name>
    <name type="common">Bed bug</name>
    <name type="synonym">Acanthia lectularia</name>
    <dbReference type="NCBI Taxonomy" id="79782"/>
    <lineage>
        <taxon>Eukaryota</taxon>
        <taxon>Metazoa</taxon>
        <taxon>Ecdysozoa</taxon>
        <taxon>Arthropoda</taxon>
        <taxon>Hexapoda</taxon>
        <taxon>Insecta</taxon>
        <taxon>Pterygota</taxon>
        <taxon>Neoptera</taxon>
        <taxon>Paraneoptera</taxon>
        <taxon>Hemiptera</taxon>
        <taxon>Heteroptera</taxon>
        <taxon>Panheteroptera</taxon>
        <taxon>Cimicomorpha</taxon>
        <taxon>Cimicidae</taxon>
        <taxon>Cimex</taxon>
    </lineage>
</organism>
<dbReference type="SMART" id="SM00082">
    <property type="entry name" value="LRRCT"/>
    <property type="match status" value="1"/>
</dbReference>
<evidence type="ECO:0000256" key="6">
    <source>
        <dbReference type="ARBA" id="ARBA00023170"/>
    </source>
</evidence>
<evidence type="ECO:0000256" key="4">
    <source>
        <dbReference type="ARBA" id="ARBA00022737"/>
    </source>
</evidence>
<dbReference type="EnsemblMetazoa" id="XM_014404967.2">
    <property type="protein sequence ID" value="XP_014260453.1"/>
    <property type="gene ID" value="LOC106673046"/>
</dbReference>
<keyword evidence="5" id="KW-1015">Disulfide bond</keyword>
<feature type="chain" id="PRO_5035141671" description="Ig-like domain-containing protein" evidence="9">
    <location>
        <begin position="22"/>
        <end position="736"/>
    </location>
</feature>
<gene>
    <name evidence="11" type="primary">106673046</name>
</gene>
<accession>A0A8I6S9N8</accession>
<evidence type="ECO:0000313" key="11">
    <source>
        <dbReference type="EnsemblMetazoa" id="XP_014260450.1"/>
    </source>
</evidence>
<dbReference type="InterPro" id="IPR000483">
    <property type="entry name" value="Cys-rich_flank_reg_C"/>
</dbReference>
<protein>
    <recommendedName>
        <fullName evidence="10">Ig-like domain-containing protein</fullName>
    </recommendedName>
</protein>
<dbReference type="Proteomes" id="UP000494040">
    <property type="component" value="Unassembled WGS sequence"/>
</dbReference>
<dbReference type="AlphaFoldDB" id="A0A8I6S9N8"/>
<dbReference type="Gene3D" id="3.80.10.10">
    <property type="entry name" value="Ribonuclease Inhibitor"/>
    <property type="match status" value="2"/>
</dbReference>
<dbReference type="InterPro" id="IPR003598">
    <property type="entry name" value="Ig_sub2"/>
</dbReference>
<evidence type="ECO:0000256" key="2">
    <source>
        <dbReference type="ARBA" id="ARBA00022614"/>
    </source>
</evidence>
<evidence type="ECO:0000256" key="7">
    <source>
        <dbReference type="SAM" id="MobiDB-lite"/>
    </source>
</evidence>
<dbReference type="Pfam" id="PF13855">
    <property type="entry name" value="LRR_8"/>
    <property type="match status" value="1"/>
</dbReference>
<dbReference type="InterPro" id="IPR013783">
    <property type="entry name" value="Ig-like_fold"/>
</dbReference>
<dbReference type="InterPro" id="IPR003599">
    <property type="entry name" value="Ig_sub"/>
</dbReference>
<proteinExistence type="inferred from homology"/>
<evidence type="ECO:0000256" key="3">
    <source>
        <dbReference type="ARBA" id="ARBA00022729"/>
    </source>
</evidence>
<feature type="compositionally biased region" description="Polar residues" evidence="7">
    <location>
        <begin position="632"/>
        <end position="645"/>
    </location>
</feature>
<dbReference type="PANTHER" id="PTHR45930">
    <property type="entry name" value="G-PROTEIN COUPLED RECEPTOR 124-LIKE PROTEIN"/>
    <property type="match status" value="1"/>
</dbReference>
<keyword evidence="8" id="KW-0472">Membrane</keyword>
<dbReference type="InterPro" id="IPR001611">
    <property type="entry name" value="Leu-rich_rpt"/>
</dbReference>
<keyword evidence="12" id="KW-1185">Reference proteome</keyword>
<dbReference type="InterPro" id="IPR051963">
    <property type="entry name" value="Adhesion_GPCR_A"/>
</dbReference>
<evidence type="ECO:0000259" key="10">
    <source>
        <dbReference type="PROSITE" id="PS50835"/>
    </source>
</evidence>
<comment type="similarity">
    <text evidence="1">Belongs to the G-protein coupled receptor 2 family. Adhesion G-protein coupled receptor (ADGR) subfamily.</text>
</comment>
<dbReference type="InterPro" id="IPR003591">
    <property type="entry name" value="Leu-rich_rpt_typical-subtyp"/>
</dbReference>
<dbReference type="FunFam" id="3.80.10.10:FF:000082">
    <property type="entry name" value="Leucine-rich repeat-containing 24"/>
    <property type="match status" value="1"/>
</dbReference>
<dbReference type="PROSITE" id="PS50835">
    <property type="entry name" value="IG_LIKE"/>
    <property type="match status" value="1"/>
</dbReference>
<evidence type="ECO:0000313" key="12">
    <source>
        <dbReference type="Proteomes" id="UP000494040"/>
    </source>
</evidence>
<evidence type="ECO:0000256" key="9">
    <source>
        <dbReference type="SAM" id="SignalP"/>
    </source>
</evidence>
<evidence type="ECO:0000256" key="5">
    <source>
        <dbReference type="ARBA" id="ARBA00023157"/>
    </source>
</evidence>
<dbReference type="EnsemblMetazoa" id="XM_014404968.2">
    <property type="protein sequence ID" value="XP_014260454.1"/>
    <property type="gene ID" value="LOC106673046"/>
</dbReference>
<feature type="region of interest" description="Disordered" evidence="7">
    <location>
        <begin position="706"/>
        <end position="736"/>
    </location>
</feature>
<feature type="domain" description="Ig-like" evidence="10">
    <location>
        <begin position="265"/>
        <end position="362"/>
    </location>
</feature>
<keyword evidence="2" id="KW-0433">Leucine-rich repeat</keyword>
<evidence type="ECO:0000256" key="8">
    <source>
        <dbReference type="SAM" id="Phobius"/>
    </source>
</evidence>
<feature type="region of interest" description="Disordered" evidence="7">
    <location>
        <begin position="487"/>
        <end position="540"/>
    </location>
</feature>
<keyword evidence="8" id="KW-0812">Transmembrane</keyword>
<dbReference type="InterPro" id="IPR032675">
    <property type="entry name" value="LRR_dom_sf"/>
</dbReference>
<dbReference type="Gene3D" id="2.60.40.10">
    <property type="entry name" value="Immunoglobulins"/>
    <property type="match status" value="1"/>
</dbReference>
<dbReference type="SMART" id="SM00369">
    <property type="entry name" value="LRR_TYP"/>
    <property type="match status" value="6"/>
</dbReference>
<dbReference type="SMART" id="SM00409">
    <property type="entry name" value="IG"/>
    <property type="match status" value="1"/>
</dbReference>
<feature type="signal peptide" evidence="9">
    <location>
        <begin position="1"/>
        <end position="21"/>
    </location>
</feature>
<feature type="compositionally biased region" description="Acidic residues" evidence="7">
    <location>
        <begin position="726"/>
        <end position="736"/>
    </location>
</feature>
<feature type="compositionally biased region" description="Low complexity" evidence="7">
    <location>
        <begin position="526"/>
        <end position="537"/>
    </location>
</feature>
<dbReference type="SUPFAM" id="SSF48726">
    <property type="entry name" value="Immunoglobulin"/>
    <property type="match status" value="1"/>
</dbReference>
<sequence length="736" mass="81382">MSPISFIGLATFLIFTTETHSTASDWTSTCLKCKCKWVSGKKTADCSYSHHTAVPSLSSEVQHLDLNGNKIHSLSSDSFKSVGLVHLHKLYLKNCGIQELHKDAFKGLQILIELDLSENKIHILHPGTFQGNYRLRIIYMSRNPIQRLEDGLFTNLTFLQTVDMSQCLISHISSKTFVNVSNLHTFILNGNRLSHMKLSVVDKLYKLRSLELKNNPWRCDCHLKAFRDWVVDHKLYSQPTFCHEPQSLENKIWTDIESEAFACKPQILYPNVGTTVVADGDEVSLSCRVTGNPTPEVHWVYNARIITNNTRTKYGDLKYLVRSSGEINRWVNVTVTRVRPQDRGEFTCVAKSFGGVDERNITLIVKSSNGGYIGSAGIANSWPIVIGLTTGLTAVFLIVIILCCCCCRKRKNLLPGKKSPVNGVSPNGDITHHIGAAEQEKSLLAVNPVQKPPRRYEVQISPTAGTEMSELNRKLLDDGSVIAHSILGDEDRSSESIETTPQRLRDKLESETYPPDLIAFQGRGHTASPAGSSTSTALDPASRHTLHLGHQSPLHSPIYNGFGMLPYSRSQSPFSPAAPIILPCQGYVTIPRRPRIPSWSSAPTPSLLEDPLSPIKAEPVYDNLGPRTTVDGSSILSLNKAGTDTNPRRKTPSIPSSFSPYEEKEGGILRPLPSPLSPDDKRYWRNRSGDGILKRVGSADMPIETISKAKVAPKPPPKPKSNVPLYEDEGEDGTEV</sequence>
<dbReference type="PANTHER" id="PTHR45930:SF4">
    <property type="entry name" value="ADHESION G PROTEIN-COUPLED RECEPTOR A3"/>
    <property type="match status" value="1"/>
</dbReference>
<feature type="region of interest" description="Disordered" evidence="7">
    <location>
        <begin position="632"/>
        <end position="683"/>
    </location>
</feature>
<dbReference type="GO" id="GO:0005886">
    <property type="term" value="C:plasma membrane"/>
    <property type="evidence" value="ECO:0007669"/>
    <property type="project" value="TreeGrafter"/>
</dbReference>
<keyword evidence="8" id="KW-1133">Transmembrane helix</keyword>
<dbReference type="OrthoDB" id="5954366at2759"/>
<dbReference type="InterPro" id="IPR036179">
    <property type="entry name" value="Ig-like_dom_sf"/>
</dbReference>
<dbReference type="SUPFAM" id="SSF52058">
    <property type="entry name" value="L domain-like"/>
    <property type="match status" value="1"/>
</dbReference>
<reference evidence="11" key="1">
    <citation type="submission" date="2022-01" db="UniProtKB">
        <authorList>
            <consortium name="EnsemblMetazoa"/>
        </authorList>
    </citation>
    <scope>IDENTIFICATION</scope>
</reference>
<dbReference type="GO" id="GO:0007166">
    <property type="term" value="P:cell surface receptor signaling pathway"/>
    <property type="evidence" value="ECO:0007669"/>
    <property type="project" value="TreeGrafter"/>
</dbReference>
<dbReference type="Pfam" id="PF13927">
    <property type="entry name" value="Ig_3"/>
    <property type="match status" value="1"/>
</dbReference>
<dbReference type="KEGG" id="clec:106673046"/>
<name>A0A8I6S9N8_CIMLE</name>
<dbReference type="SMART" id="SM00408">
    <property type="entry name" value="IGc2"/>
    <property type="match status" value="1"/>
</dbReference>
<keyword evidence="6" id="KW-0675">Receptor</keyword>
<dbReference type="PROSITE" id="PS51450">
    <property type="entry name" value="LRR"/>
    <property type="match status" value="1"/>
</dbReference>
<dbReference type="InterPro" id="IPR007110">
    <property type="entry name" value="Ig-like_dom"/>
</dbReference>